<keyword evidence="2" id="KW-1185">Reference proteome</keyword>
<gene>
    <name evidence="1" type="ORF">DSO57_1039594</name>
</gene>
<reference evidence="1" key="1">
    <citation type="submission" date="2022-04" db="EMBL/GenBank/DDBJ databases">
        <title>Genome of the entomopathogenic fungus Entomophthora muscae.</title>
        <authorList>
            <person name="Elya C."/>
            <person name="Lovett B.R."/>
            <person name="Lee E."/>
            <person name="Macias A.M."/>
            <person name="Hajek A.E."/>
            <person name="De Bivort B.L."/>
            <person name="Kasson M.T."/>
            <person name="De Fine Licht H.H."/>
            <person name="Stajich J.E."/>
        </authorList>
    </citation>
    <scope>NUCLEOTIDE SEQUENCE</scope>
    <source>
        <strain evidence="1">Berkeley</strain>
    </source>
</reference>
<evidence type="ECO:0000313" key="1">
    <source>
        <dbReference type="EMBL" id="KAJ9063022.1"/>
    </source>
</evidence>
<name>A0ACC2SKV5_9FUNG</name>
<comment type="caution">
    <text evidence="1">The sequence shown here is derived from an EMBL/GenBank/DDBJ whole genome shotgun (WGS) entry which is preliminary data.</text>
</comment>
<proteinExistence type="predicted"/>
<protein>
    <submittedName>
        <fullName evidence="1">Uncharacterized protein</fullName>
    </submittedName>
</protein>
<accession>A0ACC2SKV5</accession>
<dbReference type="EMBL" id="QTSX02004981">
    <property type="protein sequence ID" value="KAJ9063022.1"/>
    <property type="molecule type" value="Genomic_DNA"/>
</dbReference>
<organism evidence="1 2">
    <name type="scientific">Entomophthora muscae</name>
    <dbReference type="NCBI Taxonomy" id="34485"/>
    <lineage>
        <taxon>Eukaryota</taxon>
        <taxon>Fungi</taxon>
        <taxon>Fungi incertae sedis</taxon>
        <taxon>Zoopagomycota</taxon>
        <taxon>Entomophthoromycotina</taxon>
        <taxon>Entomophthoromycetes</taxon>
        <taxon>Entomophthorales</taxon>
        <taxon>Entomophthoraceae</taxon>
        <taxon>Entomophthora</taxon>
    </lineage>
</organism>
<dbReference type="Proteomes" id="UP001165960">
    <property type="component" value="Unassembled WGS sequence"/>
</dbReference>
<sequence>MVADLTNKVNTIHRFSTAYNPRCNGLTEIFNRTLVESLEKTTKFQPSTWQVMLPSVLWNYCTKVHNTTKITTFETMFGTKPNQACVLKKVSQHWDSKDCKQTRHQAKKNLSTTATKITAAQQGINHHVPKFKIGQQVLKFNSALNTTCSKKFKVKWKGPYTIYTIGKHHSYFLENSAGFQYPLPVSGSCDRNHWII</sequence>
<evidence type="ECO:0000313" key="2">
    <source>
        <dbReference type="Proteomes" id="UP001165960"/>
    </source>
</evidence>